<evidence type="ECO:0000256" key="1">
    <source>
        <dbReference type="SAM" id="MobiDB-lite"/>
    </source>
</evidence>
<feature type="compositionally biased region" description="Gly residues" evidence="1">
    <location>
        <begin position="249"/>
        <end position="267"/>
    </location>
</feature>
<reference evidence="3 4" key="1">
    <citation type="submission" date="2022-04" db="EMBL/GenBank/DDBJ databases">
        <title>Leucobacter sp. isolated from rhizosphere of onion.</title>
        <authorList>
            <person name="Won M."/>
            <person name="Lee C.-M."/>
            <person name="Woen H.-Y."/>
            <person name="Kwon S.-W."/>
        </authorList>
    </citation>
    <scope>NUCLEOTIDE SEQUENCE [LARGE SCALE GENOMIC DNA]</scope>
    <source>
        <strain evidence="3 4">H25R-14</strain>
    </source>
</reference>
<dbReference type="PROSITE" id="PS51340">
    <property type="entry name" value="MOSC"/>
    <property type="match status" value="1"/>
</dbReference>
<feature type="region of interest" description="Disordered" evidence="1">
    <location>
        <begin position="246"/>
        <end position="269"/>
    </location>
</feature>
<dbReference type="Pfam" id="PF03473">
    <property type="entry name" value="MOSC"/>
    <property type="match status" value="1"/>
</dbReference>
<name>A0ABY4FZ75_9MICO</name>
<protein>
    <submittedName>
        <fullName evidence="3">MOSC domain-containing protein</fullName>
    </submittedName>
</protein>
<dbReference type="InterPro" id="IPR011037">
    <property type="entry name" value="Pyrv_Knase-like_insert_dom_sf"/>
</dbReference>
<evidence type="ECO:0000313" key="4">
    <source>
        <dbReference type="Proteomes" id="UP000831775"/>
    </source>
</evidence>
<dbReference type="EMBL" id="CP095043">
    <property type="protein sequence ID" value="UOQ61601.1"/>
    <property type="molecule type" value="Genomic_DNA"/>
</dbReference>
<dbReference type="Proteomes" id="UP000831775">
    <property type="component" value="Chromosome"/>
</dbReference>
<evidence type="ECO:0000313" key="3">
    <source>
        <dbReference type="EMBL" id="UOQ61601.1"/>
    </source>
</evidence>
<sequence>MPQVVELIRYPVKGFTAEPRESLEVQADGRIAGDRVLAFRFARAATPEIRDGLEYWPKSKGLSLQDFPALAALRLAYDDARLRVRITHQGAELVEAGLDDAGRAELVGAVTEFVLASPEGRRLGGPGRLPLVLVGDGVTSRFQDRARGFVSVHSRASVAALEAAMGAEVDGRRFRSNVVVDGIDAWQELAWEGAVGFGNVEFRTEGPIVRCLATHANPDTGVRDVPVLTGLKSEVGQAQPTLGRLLLPGGTGGPDGGDGGDGTGGTIRLGDEVRIGAPAAHA</sequence>
<dbReference type="SUPFAM" id="SSF50800">
    <property type="entry name" value="PK beta-barrel domain-like"/>
    <property type="match status" value="1"/>
</dbReference>
<accession>A0ABY4FZ75</accession>
<feature type="domain" description="MOSC" evidence="2">
    <location>
        <begin position="116"/>
        <end position="276"/>
    </location>
</feature>
<proteinExistence type="predicted"/>
<dbReference type="RefSeq" id="WP_244688198.1">
    <property type="nucleotide sequence ID" value="NZ_CP095043.1"/>
</dbReference>
<gene>
    <name evidence="3" type="ORF">MUN76_06495</name>
</gene>
<keyword evidence="4" id="KW-1185">Reference proteome</keyword>
<evidence type="ECO:0000259" key="2">
    <source>
        <dbReference type="PROSITE" id="PS51340"/>
    </source>
</evidence>
<organism evidence="3 4">
    <name type="scientific">Leucobacter rhizosphaerae</name>
    <dbReference type="NCBI Taxonomy" id="2932245"/>
    <lineage>
        <taxon>Bacteria</taxon>
        <taxon>Bacillati</taxon>
        <taxon>Actinomycetota</taxon>
        <taxon>Actinomycetes</taxon>
        <taxon>Micrococcales</taxon>
        <taxon>Microbacteriaceae</taxon>
        <taxon>Leucobacter</taxon>
    </lineage>
</organism>
<dbReference type="InterPro" id="IPR005302">
    <property type="entry name" value="MoCF_Sase_C"/>
</dbReference>